<evidence type="ECO:0000256" key="3">
    <source>
        <dbReference type="SAM" id="SignalP"/>
    </source>
</evidence>
<organism evidence="5 6">
    <name type="scientific">Veillonella tobetsuensis</name>
    <dbReference type="NCBI Taxonomy" id="1110546"/>
    <lineage>
        <taxon>Bacteria</taxon>
        <taxon>Bacillati</taxon>
        <taxon>Bacillota</taxon>
        <taxon>Negativicutes</taxon>
        <taxon>Veillonellales</taxon>
        <taxon>Veillonellaceae</taxon>
        <taxon>Veillonella</taxon>
    </lineage>
</organism>
<feature type="signal peptide" evidence="3">
    <location>
        <begin position="1"/>
        <end position="24"/>
    </location>
</feature>
<dbReference type="STRING" id="1110546.GCA_001078375_01197"/>
<dbReference type="GO" id="GO:0009253">
    <property type="term" value="P:peptidoglycan catabolic process"/>
    <property type="evidence" value="ECO:0007669"/>
    <property type="project" value="InterPro"/>
</dbReference>
<protein>
    <submittedName>
        <fullName evidence="5">N-acetylmuramoyl-L-alanine amidase</fullName>
    </submittedName>
</protein>
<dbReference type="Proteomes" id="UP000238877">
    <property type="component" value="Unassembled WGS sequence"/>
</dbReference>
<sequence length="363" mass="38572">MRKLFLICFAFLMALPLLLSQAKAANLQDARWVTRTDAPVPYVRMVMDLSAPVKAAASISKDGKTTTVTLKNTKLKMAKSNIIMDSSIASSAQLSQVGKDVAVTIKTPSALDTSDIKVFSLKKDTVNQKPYRIVVDVQKKGVAPKPVNYGKKPSPSTGIAGSKGSGKYSTSGGLAGKVITIDPGHGGSDPGAIGPTGYQEKNATLPISKYLKSALEARGAKVYMTRTTDVDVYGPNASGVDELGARVNIANAHNSDAFVSIHINSFNNPTVGGIATYYYAKTGNDARLAQKVQSQIANVPGFNGDRGIQEGNLYVLRHSNMPAILVELGFISNPNEERALKSDQTEQDFANRIAVGIANYFGG</sequence>
<keyword evidence="3" id="KW-0732">Signal</keyword>
<evidence type="ECO:0000259" key="4">
    <source>
        <dbReference type="SMART" id="SM00646"/>
    </source>
</evidence>
<name>A0A2S7ZNX3_9FIRM</name>
<dbReference type="Pfam" id="PF01520">
    <property type="entry name" value="Amidase_3"/>
    <property type="match status" value="1"/>
</dbReference>
<dbReference type="SMART" id="SM00646">
    <property type="entry name" value="Ami_3"/>
    <property type="match status" value="1"/>
</dbReference>
<accession>A0A2S7ZNX3</accession>
<evidence type="ECO:0000256" key="1">
    <source>
        <dbReference type="ARBA" id="ARBA00022801"/>
    </source>
</evidence>
<gene>
    <name evidence="5" type="ORF">VTHSUH11_08185</name>
</gene>
<comment type="caution">
    <text evidence="5">The sequence shown here is derived from an EMBL/GenBank/DDBJ whole genome shotgun (WGS) entry which is preliminary data.</text>
</comment>
<dbReference type="GO" id="GO:0008745">
    <property type="term" value="F:N-acetylmuramoyl-L-alanine amidase activity"/>
    <property type="evidence" value="ECO:0007669"/>
    <property type="project" value="InterPro"/>
</dbReference>
<dbReference type="InterPro" id="IPR050695">
    <property type="entry name" value="N-acetylmuramoyl_amidase_3"/>
</dbReference>
<dbReference type="GO" id="GO:0030288">
    <property type="term" value="C:outer membrane-bounded periplasmic space"/>
    <property type="evidence" value="ECO:0007669"/>
    <property type="project" value="TreeGrafter"/>
</dbReference>
<dbReference type="PANTHER" id="PTHR30404">
    <property type="entry name" value="N-ACETYLMURAMOYL-L-ALANINE AMIDASE"/>
    <property type="match status" value="1"/>
</dbReference>
<keyword evidence="1" id="KW-0378">Hydrolase</keyword>
<evidence type="ECO:0000313" key="5">
    <source>
        <dbReference type="EMBL" id="PQL24952.1"/>
    </source>
</evidence>
<reference evidence="5 6" key="1">
    <citation type="submission" date="2018-01" db="EMBL/GenBank/DDBJ databases">
        <title>Draft genome sequences of clinical isolates and type strains of oral Veillonella including Veillonella infantum sp., nov.</title>
        <authorList>
            <person name="Mashima I."/>
            <person name="Liao Y.-C."/>
            <person name="Sabharwal A."/>
            <person name="Haase E.M."/>
            <person name="Nakazawa F."/>
            <person name="Scannapieco F.A."/>
        </authorList>
    </citation>
    <scope>NUCLEOTIDE SEQUENCE [LARGE SCALE GENOMIC DNA]</scope>
    <source>
        <strain evidence="5 6">Y6</strain>
    </source>
</reference>
<feature type="region of interest" description="Disordered" evidence="2">
    <location>
        <begin position="145"/>
        <end position="165"/>
    </location>
</feature>
<feature type="domain" description="MurNAc-LAA" evidence="4">
    <location>
        <begin position="247"/>
        <end position="358"/>
    </location>
</feature>
<dbReference type="AlphaFoldDB" id="A0A2S7ZNX3"/>
<feature type="chain" id="PRO_5015437028" evidence="3">
    <location>
        <begin position="25"/>
        <end position="363"/>
    </location>
</feature>
<proteinExistence type="predicted"/>
<dbReference type="PANTHER" id="PTHR30404:SF0">
    <property type="entry name" value="N-ACETYLMURAMOYL-L-ALANINE AMIDASE AMIC"/>
    <property type="match status" value="1"/>
</dbReference>
<evidence type="ECO:0000313" key="6">
    <source>
        <dbReference type="Proteomes" id="UP000238877"/>
    </source>
</evidence>
<evidence type="ECO:0000256" key="2">
    <source>
        <dbReference type="SAM" id="MobiDB-lite"/>
    </source>
</evidence>
<dbReference type="CDD" id="cd02696">
    <property type="entry name" value="MurNAc-LAA"/>
    <property type="match status" value="1"/>
</dbReference>
<dbReference type="InterPro" id="IPR002508">
    <property type="entry name" value="MurNAc-LAA_cat"/>
</dbReference>
<dbReference type="Gene3D" id="3.40.630.40">
    <property type="entry name" value="Zn-dependent exopeptidases"/>
    <property type="match status" value="1"/>
</dbReference>
<dbReference type="RefSeq" id="WP_105093303.1">
    <property type="nucleotide sequence ID" value="NZ_PPDF01000012.1"/>
</dbReference>
<dbReference type="EMBL" id="PPDF01000012">
    <property type="protein sequence ID" value="PQL24952.1"/>
    <property type="molecule type" value="Genomic_DNA"/>
</dbReference>
<dbReference type="SUPFAM" id="SSF53187">
    <property type="entry name" value="Zn-dependent exopeptidases"/>
    <property type="match status" value="1"/>
</dbReference>